<evidence type="ECO:0000256" key="10">
    <source>
        <dbReference type="ARBA" id="ARBA00022833"/>
    </source>
</evidence>
<dbReference type="CDD" id="cd16773">
    <property type="entry name" value="RING-HC_RBR_TRIAD1"/>
    <property type="match status" value="1"/>
</dbReference>
<evidence type="ECO:0000256" key="8">
    <source>
        <dbReference type="ARBA" id="ARBA00022771"/>
    </source>
</evidence>
<dbReference type="EMBL" id="GL379800">
    <property type="protein sequence ID" value="EGT35753.1"/>
    <property type="molecule type" value="Genomic_DNA"/>
</dbReference>
<evidence type="ECO:0000256" key="7">
    <source>
        <dbReference type="ARBA" id="ARBA00022737"/>
    </source>
</evidence>
<dbReference type="AlphaFoldDB" id="G0MLS4"/>
<name>G0MLS4_CAEBE</name>
<feature type="domain" description="RING-type" evidence="12">
    <location>
        <begin position="100"/>
        <end position="302"/>
    </location>
</feature>
<dbReference type="EC" id="2.3.2.31" evidence="4"/>
<dbReference type="SMART" id="SM00647">
    <property type="entry name" value="IBR"/>
    <property type="match status" value="2"/>
</dbReference>
<evidence type="ECO:0000259" key="12">
    <source>
        <dbReference type="PROSITE" id="PS51873"/>
    </source>
</evidence>
<keyword evidence="7" id="KW-0677">Repeat</keyword>
<keyword evidence="6" id="KW-0479">Metal-binding</keyword>
<dbReference type="CDD" id="cd20343">
    <property type="entry name" value="BRcat_RBR_HHARI-like"/>
    <property type="match status" value="1"/>
</dbReference>
<comment type="pathway">
    <text evidence="2">Protein modification; protein ubiquitination.</text>
</comment>
<evidence type="ECO:0000256" key="4">
    <source>
        <dbReference type="ARBA" id="ARBA00012251"/>
    </source>
</evidence>
<dbReference type="Pfam" id="PF19422">
    <property type="entry name" value="Ariadne"/>
    <property type="match status" value="1"/>
</dbReference>
<dbReference type="OMA" id="QRAHVVN"/>
<dbReference type="InterPro" id="IPR002867">
    <property type="entry name" value="IBR_dom"/>
</dbReference>
<evidence type="ECO:0000256" key="11">
    <source>
        <dbReference type="SAM" id="MobiDB-lite"/>
    </source>
</evidence>
<dbReference type="PROSITE" id="PS51873">
    <property type="entry name" value="TRIAD"/>
    <property type="match status" value="1"/>
</dbReference>
<dbReference type="InterPro" id="IPR054694">
    <property type="entry name" value="Parkin-like_IBR"/>
</dbReference>
<keyword evidence="5" id="KW-0808">Transferase</keyword>
<organism evidence="14">
    <name type="scientific">Caenorhabditis brenneri</name>
    <name type="common">Nematode worm</name>
    <dbReference type="NCBI Taxonomy" id="135651"/>
    <lineage>
        <taxon>Eukaryota</taxon>
        <taxon>Metazoa</taxon>
        <taxon>Ecdysozoa</taxon>
        <taxon>Nematoda</taxon>
        <taxon>Chromadorea</taxon>
        <taxon>Rhabditida</taxon>
        <taxon>Rhabditina</taxon>
        <taxon>Rhabditomorpha</taxon>
        <taxon>Rhabditoidea</taxon>
        <taxon>Rhabditidae</taxon>
        <taxon>Peloderinae</taxon>
        <taxon>Caenorhabditis</taxon>
    </lineage>
</organism>
<reference evidence="14" key="1">
    <citation type="submission" date="2011-07" db="EMBL/GenBank/DDBJ databases">
        <authorList>
            <consortium name="Caenorhabditis brenneri Sequencing and Analysis Consortium"/>
            <person name="Wilson R.K."/>
        </authorList>
    </citation>
    <scope>NUCLEOTIDE SEQUENCE [LARGE SCALE GENOMIC DNA]</scope>
    <source>
        <strain evidence="14">PB2801</strain>
    </source>
</reference>
<dbReference type="Pfam" id="PF21235">
    <property type="entry name" value="UBA_ARI1"/>
    <property type="match status" value="1"/>
</dbReference>
<evidence type="ECO:0000256" key="6">
    <source>
        <dbReference type="ARBA" id="ARBA00022723"/>
    </source>
</evidence>
<dbReference type="InterPro" id="IPR044066">
    <property type="entry name" value="TRIAD_supradom"/>
</dbReference>
<dbReference type="InterPro" id="IPR048962">
    <property type="entry name" value="ARIH1-like_UBL"/>
</dbReference>
<dbReference type="Proteomes" id="UP000008068">
    <property type="component" value="Unassembled WGS sequence"/>
</dbReference>
<dbReference type="SUPFAM" id="SSF57850">
    <property type="entry name" value="RING/U-box"/>
    <property type="match status" value="3"/>
</dbReference>
<evidence type="ECO:0000256" key="1">
    <source>
        <dbReference type="ARBA" id="ARBA00001798"/>
    </source>
</evidence>
<keyword evidence="9" id="KW-0833">Ubl conjugation pathway</keyword>
<dbReference type="Pfam" id="PF01485">
    <property type="entry name" value="IBR"/>
    <property type="match status" value="1"/>
</dbReference>
<dbReference type="eggNOG" id="KOG1815">
    <property type="taxonomic scope" value="Eukaryota"/>
</dbReference>
<protein>
    <recommendedName>
        <fullName evidence="4">RBR-type E3 ubiquitin transferase</fullName>
        <ecNumber evidence="4">2.3.2.31</ecNumber>
    </recommendedName>
</protein>
<gene>
    <name evidence="13" type="ORF">CAEBREN_10478</name>
</gene>
<dbReference type="GO" id="GO:0016567">
    <property type="term" value="P:protein ubiquitination"/>
    <property type="evidence" value="ECO:0007669"/>
    <property type="project" value="InterPro"/>
</dbReference>
<dbReference type="InParanoid" id="G0MLS4"/>
<dbReference type="HOGENOM" id="CLU_009823_4_2_1"/>
<evidence type="ECO:0000256" key="5">
    <source>
        <dbReference type="ARBA" id="ARBA00022679"/>
    </source>
</evidence>
<dbReference type="InterPro" id="IPR013083">
    <property type="entry name" value="Znf_RING/FYVE/PHD"/>
</dbReference>
<sequence>MSSDEEEMYMEADDFTEATQEDEFLDEEDLEEDMKQSIESVHSVLQVSNGMCRLLLQKYKWSKDALLDRFYENPDPVSFLIDAHILPSQSVTNGSGDTAPPTECQICCMDGEELSGLACNHLACNDCWKCYLQSKIKEGQSEIQCMASDCKLLLEDETVLKYIKDADSYRKVLVNSYVETNKMLRWCPGKNCGKAVKIAGLDRNMIICPCGSRFCFTCGLEGHEPINCRLLKLWIKRCQDDSETYNWINANTKDCPKCNAPIEKNGGCNYMRCQNTSCKFEFCWLCFGSWKDEGAHNCNRFDEKKDGKGRDQARISLEKYLFYYNRYINHLKSLQLERKLKDLVAEKMESMQEMTMSWVEVQFLDKAVSVLSECRRTLMYTYAFAFYLQRDNNSIIFEANQKDLETSTEQLSHLLERELDFEDLVVLKQKVQDKYRYVEQRRKVLLDHCAEGKDLDFWVFNE</sequence>
<dbReference type="Gene3D" id="3.30.40.10">
    <property type="entry name" value="Zinc/RING finger domain, C3HC4 (zinc finger)"/>
    <property type="match status" value="1"/>
</dbReference>
<keyword evidence="10" id="KW-0862">Zinc</keyword>
<accession>G0MLS4</accession>
<dbReference type="PANTHER" id="PTHR11685">
    <property type="entry name" value="RBR FAMILY RING FINGER AND IBR DOMAIN-CONTAINING"/>
    <property type="match status" value="1"/>
</dbReference>
<comment type="similarity">
    <text evidence="3">Belongs to the RBR family. Ariadne subfamily.</text>
</comment>
<evidence type="ECO:0000256" key="2">
    <source>
        <dbReference type="ARBA" id="ARBA00004906"/>
    </source>
</evidence>
<feature type="region of interest" description="Disordered" evidence="11">
    <location>
        <begin position="1"/>
        <end position="21"/>
    </location>
</feature>
<dbReference type="CDD" id="cd20356">
    <property type="entry name" value="Rcat_RBR_HHARI-like"/>
    <property type="match status" value="1"/>
</dbReference>
<evidence type="ECO:0000256" key="9">
    <source>
        <dbReference type="ARBA" id="ARBA00022786"/>
    </source>
</evidence>
<dbReference type="GO" id="GO:0061630">
    <property type="term" value="F:ubiquitin protein ligase activity"/>
    <property type="evidence" value="ECO:0007669"/>
    <property type="project" value="UniProtKB-EC"/>
</dbReference>
<dbReference type="STRING" id="135651.G0MLS4"/>
<dbReference type="InterPro" id="IPR031127">
    <property type="entry name" value="E3_UB_ligase_RBR"/>
</dbReference>
<keyword evidence="8" id="KW-0863">Zinc-finger</keyword>
<proteinExistence type="inferred from homology"/>
<dbReference type="InterPro" id="IPR045840">
    <property type="entry name" value="Ariadne"/>
</dbReference>
<dbReference type="Pfam" id="PF22605">
    <property type="entry name" value="IBR_2"/>
    <property type="match status" value="1"/>
</dbReference>
<keyword evidence="14" id="KW-1185">Reference proteome</keyword>
<evidence type="ECO:0000313" key="14">
    <source>
        <dbReference type="Proteomes" id="UP000008068"/>
    </source>
</evidence>
<evidence type="ECO:0000256" key="3">
    <source>
        <dbReference type="ARBA" id="ARBA00005884"/>
    </source>
</evidence>
<comment type="catalytic activity">
    <reaction evidence="1">
        <text>[E2 ubiquitin-conjugating enzyme]-S-ubiquitinyl-L-cysteine + [acceptor protein]-L-lysine = [E2 ubiquitin-conjugating enzyme]-L-cysteine + [acceptor protein]-N(6)-ubiquitinyl-L-lysine.</text>
        <dbReference type="EC" id="2.3.2.31"/>
    </reaction>
</comment>
<dbReference type="Gene3D" id="1.20.120.1750">
    <property type="match status" value="1"/>
</dbReference>
<dbReference type="FunFam" id="3.30.40.10:FF:000019">
    <property type="entry name" value="RBR-type E3 ubiquitin transferase"/>
    <property type="match status" value="1"/>
</dbReference>
<dbReference type="OrthoDB" id="10009520at2759"/>
<dbReference type="FunFam" id="1.20.120.1750:FF:000002">
    <property type="entry name" value="RBR-type E3 ubiquitin transferase"/>
    <property type="match status" value="1"/>
</dbReference>
<dbReference type="GO" id="GO:0008270">
    <property type="term" value="F:zinc ion binding"/>
    <property type="evidence" value="ECO:0007669"/>
    <property type="project" value="UniProtKB-KW"/>
</dbReference>
<evidence type="ECO:0000313" key="13">
    <source>
        <dbReference type="EMBL" id="EGT35753.1"/>
    </source>
</evidence>